<organism evidence="7 8">
    <name type="scientific">Formosa sediminum</name>
    <dbReference type="NCBI Taxonomy" id="2594004"/>
    <lineage>
        <taxon>Bacteria</taxon>
        <taxon>Pseudomonadati</taxon>
        <taxon>Bacteroidota</taxon>
        <taxon>Flavobacteriia</taxon>
        <taxon>Flavobacteriales</taxon>
        <taxon>Flavobacteriaceae</taxon>
        <taxon>Formosa</taxon>
    </lineage>
</organism>
<dbReference type="GO" id="GO:0004140">
    <property type="term" value="F:dephospho-CoA kinase activity"/>
    <property type="evidence" value="ECO:0007669"/>
    <property type="project" value="UniProtKB-UniRule"/>
</dbReference>
<keyword evidence="2 5" id="KW-0547">Nucleotide-binding</keyword>
<evidence type="ECO:0000313" key="7">
    <source>
        <dbReference type="EMBL" id="QDO95593.1"/>
    </source>
</evidence>
<accession>A0A516GVP0</accession>
<dbReference type="GO" id="GO:0015937">
    <property type="term" value="P:coenzyme A biosynthetic process"/>
    <property type="evidence" value="ECO:0007669"/>
    <property type="project" value="UniProtKB-UniRule"/>
</dbReference>
<dbReference type="Gene3D" id="3.40.50.300">
    <property type="entry name" value="P-loop containing nucleotide triphosphate hydrolases"/>
    <property type="match status" value="1"/>
</dbReference>
<dbReference type="PROSITE" id="PS51219">
    <property type="entry name" value="DPCK"/>
    <property type="match status" value="1"/>
</dbReference>
<keyword evidence="3 5" id="KW-0067">ATP-binding</keyword>
<keyword evidence="8" id="KW-1185">Reference proteome</keyword>
<evidence type="ECO:0000256" key="6">
    <source>
        <dbReference type="NCBIfam" id="TIGR00152"/>
    </source>
</evidence>
<keyword evidence="4 5" id="KW-0173">Coenzyme A biosynthesis</keyword>
<feature type="binding site" evidence="5">
    <location>
        <begin position="11"/>
        <end position="16"/>
    </location>
    <ligand>
        <name>ATP</name>
        <dbReference type="ChEBI" id="CHEBI:30616"/>
    </ligand>
</feature>
<dbReference type="InterPro" id="IPR001977">
    <property type="entry name" value="Depp_CoAkinase"/>
</dbReference>
<dbReference type="UniPathway" id="UPA00241">
    <property type="reaction ID" value="UER00356"/>
</dbReference>
<evidence type="ECO:0000256" key="1">
    <source>
        <dbReference type="ARBA" id="ARBA00009018"/>
    </source>
</evidence>
<dbReference type="RefSeq" id="WP_143382499.1">
    <property type="nucleotide sequence ID" value="NZ_CP041637.1"/>
</dbReference>
<dbReference type="NCBIfam" id="TIGR00152">
    <property type="entry name" value="dephospho-CoA kinase"/>
    <property type="match status" value="1"/>
</dbReference>
<dbReference type="Proteomes" id="UP000319209">
    <property type="component" value="Chromosome"/>
</dbReference>
<comment type="pathway">
    <text evidence="5">Cofactor biosynthesis; coenzyme A biosynthesis; CoA from (R)-pantothenate: step 5/5.</text>
</comment>
<dbReference type="PANTHER" id="PTHR10695">
    <property type="entry name" value="DEPHOSPHO-COA KINASE-RELATED"/>
    <property type="match status" value="1"/>
</dbReference>
<evidence type="ECO:0000256" key="2">
    <source>
        <dbReference type="ARBA" id="ARBA00022741"/>
    </source>
</evidence>
<dbReference type="SUPFAM" id="SSF52540">
    <property type="entry name" value="P-loop containing nucleoside triphosphate hydrolases"/>
    <property type="match status" value="1"/>
</dbReference>
<comment type="similarity">
    <text evidence="1 5">Belongs to the CoaE family.</text>
</comment>
<evidence type="ECO:0000256" key="5">
    <source>
        <dbReference type="HAMAP-Rule" id="MF_00376"/>
    </source>
</evidence>
<dbReference type="PANTHER" id="PTHR10695:SF46">
    <property type="entry name" value="BIFUNCTIONAL COENZYME A SYNTHASE-RELATED"/>
    <property type="match status" value="1"/>
</dbReference>
<comment type="function">
    <text evidence="5">Catalyzes the phosphorylation of the 3'-hydroxyl group of dephosphocoenzyme A to form coenzyme A.</text>
</comment>
<dbReference type="GO" id="GO:0005524">
    <property type="term" value="F:ATP binding"/>
    <property type="evidence" value="ECO:0007669"/>
    <property type="project" value="UniProtKB-UniRule"/>
</dbReference>
<evidence type="ECO:0000313" key="8">
    <source>
        <dbReference type="Proteomes" id="UP000319209"/>
    </source>
</evidence>
<reference evidence="7 8" key="1">
    <citation type="submission" date="2019-07" db="EMBL/GenBank/DDBJ databases">
        <title>Genome sequencing for Formosa sp. PS13.</title>
        <authorList>
            <person name="Park S.-J."/>
        </authorList>
    </citation>
    <scope>NUCLEOTIDE SEQUENCE [LARGE SCALE GENOMIC DNA]</scope>
    <source>
        <strain evidence="7 8">PS13</strain>
    </source>
</reference>
<dbReference type="InterPro" id="IPR027417">
    <property type="entry name" value="P-loop_NTPase"/>
</dbReference>
<evidence type="ECO:0000256" key="4">
    <source>
        <dbReference type="ARBA" id="ARBA00022993"/>
    </source>
</evidence>
<dbReference type="HAMAP" id="MF_00376">
    <property type="entry name" value="Dephospho_CoA_kinase"/>
    <property type="match status" value="1"/>
</dbReference>
<dbReference type="OrthoDB" id="9812943at2"/>
<keyword evidence="5" id="KW-0963">Cytoplasm</keyword>
<evidence type="ECO:0000256" key="3">
    <source>
        <dbReference type="ARBA" id="ARBA00022840"/>
    </source>
</evidence>
<keyword evidence="5 7" id="KW-0808">Transferase</keyword>
<name>A0A516GVP0_9FLAO</name>
<keyword evidence="5 7" id="KW-0418">Kinase</keyword>
<gene>
    <name evidence="5" type="primary">coaE</name>
    <name evidence="7" type="ORF">FNB79_16990</name>
</gene>
<dbReference type="Pfam" id="PF01121">
    <property type="entry name" value="CoaE"/>
    <property type="match status" value="1"/>
</dbReference>
<dbReference type="KEGG" id="fop:FNB79_16990"/>
<dbReference type="AlphaFoldDB" id="A0A516GVP0"/>
<comment type="catalytic activity">
    <reaction evidence="5">
        <text>3'-dephospho-CoA + ATP = ADP + CoA + H(+)</text>
        <dbReference type="Rhea" id="RHEA:18245"/>
        <dbReference type="ChEBI" id="CHEBI:15378"/>
        <dbReference type="ChEBI" id="CHEBI:30616"/>
        <dbReference type="ChEBI" id="CHEBI:57287"/>
        <dbReference type="ChEBI" id="CHEBI:57328"/>
        <dbReference type="ChEBI" id="CHEBI:456216"/>
        <dbReference type="EC" id="2.7.1.24"/>
    </reaction>
</comment>
<dbReference type="GO" id="GO:0005737">
    <property type="term" value="C:cytoplasm"/>
    <property type="evidence" value="ECO:0007669"/>
    <property type="project" value="UniProtKB-SubCell"/>
</dbReference>
<proteinExistence type="inferred from homology"/>
<dbReference type="EC" id="2.7.1.24" evidence="5 6"/>
<protein>
    <recommendedName>
        <fullName evidence="5 6">Dephospho-CoA kinase</fullName>
        <ecNumber evidence="5 6">2.7.1.24</ecNumber>
    </recommendedName>
    <alternativeName>
        <fullName evidence="5">Dephosphocoenzyme A kinase</fullName>
    </alternativeName>
</protein>
<sequence length="196" mass="22285">MIIVGLTGGIGSGKSTVAKQFHEKFGIPTYISDDEAKLLMVTSKEIKSELTALFGANAYREGVLNKPFISDAIFNNKTLLEQMNAIVHPRVAAHFKLWVARQNTPYVLKESAILFESHGDQVCDLIITVTLDKATKIKRIQKRDQSSIEKIESIMKQQWTDQMRISKSDYIIENDTMQHMQEQVNHIHNTILNKIK</sequence>
<dbReference type="CDD" id="cd02022">
    <property type="entry name" value="DPCK"/>
    <property type="match status" value="1"/>
</dbReference>
<comment type="subcellular location">
    <subcellularLocation>
        <location evidence="5">Cytoplasm</location>
    </subcellularLocation>
</comment>
<dbReference type="EMBL" id="CP041637">
    <property type="protein sequence ID" value="QDO95593.1"/>
    <property type="molecule type" value="Genomic_DNA"/>
</dbReference>